<dbReference type="STRING" id="1796646.A4V02_02580"/>
<dbReference type="EC" id="5.1.3.3" evidence="6 11"/>
<dbReference type="NCBIfam" id="NF008277">
    <property type="entry name" value="PRK11055.1"/>
    <property type="match status" value="1"/>
</dbReference>
<gene>
    <name evidence="15" type="ORF">A4V02_02580</name>
</gene>
<evidence type="ECO:0000256" key="14">
    <source>
        <dbReference type="PIRSR" id="PIRSR005096-3"/>
    </source>
</evidence>
<dbReference type="InterPro" id="IPR047215">
    <property type="entry name" value="Galactose_mutarotase-like"/>
</dbReference>
<feature type="active site" description="Proton acceptor" evidence="12">
    <location>
        <position position="312"/>
    </location>
</feature>
<evidence type="ECO:0000313" key="15">
    <source>
        <dbReference type="EMBL" id="ANU62717.1"/>
    </source>
</evidence>
<evidence type="ECO:0000256" key="11">
    <source>
        <dbReference type="PIRNR" id="PIRNR005096"/>
    </source>
</evidence>
<comment type="cofactor">
    <cofactor evidence="2">
        <name>Ca(2+)</name>
        <dbReference type="ChEBI" id="CHEBI:29108"/>
    </cofactor>
</comment>
<dbReference type="Proteomes" id="UP000186351">
    <property type="component" value="Chromosome"/>
</dbReference>
<dbReference type="PANTHER" id="PTHR10091">
    <property type="entry name" value="ALDOSE-1-EPIMERASE"/>
    <property type="match status" value="1"/>
</dbReference>
<evidence type="ECO:0000256" key="10">
    <source>
        <dbReference type="ARBA" id="ARBA00023277"/>
    </source>
</evidence>
<reference evidence="16" key="1">
    <citation type="submission" date="2016-04" db="EMBL/GenBank/DDBJ databases">
        <title>Complete Genome Sequences of Twelve Strains of a Stable Defined Moderately Diverse Mouse Microbiota 2 (sDMDMm2).</title>
        <authorList>
            <person name="Uchimura Y."/>
            <person name="Wyss M."/>
            <person name="Brugiroux S."/>
            <person name="Limenitakis J.P."/>
            <person name="Stecher B."/>
            <person name="McCoy K.D."/>
            <person name="Macpherson A.J."/>
        </authorList>
    </citation>
    <scope>NUCLEOTIDE SEQUENCE [LARGE SCALE GENOMIC DNA]</scope>
    <source>
        <strain evidence="16">YL27</strain>
    </source>
</reference>
<dbReference type="KEGG" id="pary:A4V02_02580"/>
<accession>A0A1B1S7E2</accession>
<evidence type="ECO:0000256" key="2">
    <source>
        <dbReference type="ARBA" id="ARBA00001913"/>
    </source>
</evidence>
<dbReference type="SUPFAM" id="SSF74650">
    <property type="entry name" value="Galactose mutarotase-like"/>
    <property type="match status" value="1"/>
</dbReference>
<protein>
    <recommendedName>
        <fullName evidence="7 11">Aldose 1-epimerase</fullName>
        <ecNumber evidence="6 11">5.1.3.3</ecNumber>
    </recommendedName>
</protein>
<organism evidence="15 16">
    <name type="scientific">Muribaculum intestinale</name>
    <dbReference type="NCBI Taxonomy" id="1796646"/>
    <lineage>
        <taxon>Bacteria</taxon>
        <taxon>Pseudomonadati</taxon>
        <taxon>Bacteroidota</taxon>
        <taxon>Bacteroidia</taxon>
        <taxon>Bacteroidales</taxon>
        <taxon>Muribaculaceae</taxon>
        <taxon>Muribaculum</taxon>
    </lineage>
</organism>
<comment type="pathway">
    <text evidence="3 11">Carbohydrate metabolism; hexose metabolism.</text>
</comment>
<keyword evidence="9 11" id="KW-0413">Isomerase</keyword>
<evidence type="ECO:0000256" key="13">
    <source>
        <dbReference type="PIRSR" id="PIRSR005096-2"/>
    </source>
</evidence>
<evidence type="ECO:0000256" key="4">
    <source>
        <dbReference type="ARBA" id="ARBA00006206"/>
    </source>
</evidence>
<feature type="binding site" evidence="13">
    <location>
        <position position="246"/>
    </location>
    <ligand>
        <name>beta-D-galactose</name>
        <dbReference type="ChEBI" id="CHEBI:27667"/>
    </ligand>
</feature>
<keyword evidence="8" id="KW-0106">Calcium</keyword>
<evidence type="ECO:0000256" key="9">
    <source>
        <dbReference type="ARBA" id="ARBA00023235"/>
    </source>
</evidence>
<evidence type="ECO:0000256" key="7">
    <source>
        <dbReference type="ARBA" id="ARBA00014165"/>
    </source>
</evidence>
<dbReference type="InterPro" id="IPR018052">
    <property type="entry name" value="Ald1_epimerase_CS"/>
</dbReference>
<accession>A0A1Z2XEE4</accession>
<dbReference type="UniPathway" id="UPA00242"/>
<dbReference type="GeneID" id="65535727"/>
<evidence type="ECO:0000256" key="12">
    <source>
        <dbReference type="PIRSR" id="PIRSR005096-1"/>
    </source>
</evidence>
<evidence type="ECO:0000256" key="6">
    <source>
        <dbReference type="ARBA" id="ARBA00013185"/>
    </source>
</evidence>
<comment type="similarity">
    <text evidence="4 11">Belongs to the aldose epimerase family.</text>
</comment>
<dbReference type="GO" id="GO:0006006">
    <property type="term" value="P:glucose metabolic process"/>
    <property type="evidence" value="ECO:0007669"/>
    <property type="project" value="TreeGrafter"/>
</dbReference>
<dbReference type="GO" id="GO:0033499">
    <property type="term" value="P:galactose catabolic process via UDP-galactose, Leloir pathway"/>
    <property type="evidence" value="ECO:0007669"/>
    <property type="project" value="TreeGrafter"/>
</dbReference>
<evidence type="ECO:0000313" key="16">
    <source>
        <dbReference type="Proteomes" id="UP000186351"/>
    </source>
</evidence>
<comment type="catalytic activity">
    <reaction evidence="1 11">
        <text>alpha-D-glucose = beta-D-glucose</text>
        <dbReference type="Rhea" id="RHEA:10264"/>
        <dbReference type="ChEBI" id="CHEBI:15903"/>
        <dbReference type="ChEBI" id="CHEBI:17925"/>
        <dbReference type="EC" id="5.1.3.3"/>
    </reaction>
</comment>
<dbReference type="AlphaFoldDB" id="A0A1B1S7E2"/>
<dbReference type="Pfam" id="PF01263">
    <property type="entry name" value="Aldose_epim"/>
    <property type="match status" value="1"/>
</dbReference>
<dbReference type="Gene3D" id="2.70.98.10">
    <property type="match status" value="1"/>
</dbReference>
<comment type="subunit">
    <text evidence="5">Monomer.</text>
</comment>
<dbReference type="EMBL" id="CP015402">
    <property type="protein sequence ID" value="ANU62717.1"/>
    <property type="molecule type" value="Genomic_DNA"/>
</dbReference>
<dbReference type="PROSITE" id="PS00545">
    <property type="entry name" value="ALDOSE_1_EPIMERASE"/>
    <property type="match status" value="1"/>
</dbReference>
<dbReference type="InterPro" id="IPR008183">
    <property type="entry name" value="Aldose_1/G6P_1-epimerase"/>
</dbReference>
<feature type="binding site" evidence="14">
    <location>
        <begin position="78"/>
        <end position="79"/>
    </location>
    <ligand>
        <name>beta-D-galactose</name>
        <dbReference type="ChEBI" id="CHEBI:27667"/>
    </ligand>
</feature>
<dbReference type="RefSeq" id="WP_068960096.1">
    <property type="nucleotide sequence ID" value="NZ_CAJTAP010000002.1"/>
</dbReference>
<name>A0A1B1S7E2_9BACT</name>
<proteinExistence type="inferred from homology"/>
<dbReference type="InterPro" id="IPR015443">
    <property type="entry name" value="Aldose_1-epimerase"/>
</dbReference>
<feature type="active site" description="Proton donor" evidence="12">
    <location>
        <position position="174"/>
    </location>
</feature>
<dbReference type="InterPro" id="IPR014718">
    <property type="entry name" value="GH-type_carb-bd"/>
</dbReference>
<evidence type="ECO:0000256" key="5">
    <source>
        <dbReference type="ARBA" id="ARBA00011245"/>
    </source>
</evidence>
<evidence type="ECO:0000256" key="8">
    <source>
        <dbReference type="ARBA" id="ARBA00022837"/>
    </source>
</evidence>
<dbReference type="PANTHER" id="PTHR10091:SF0">
    <property type="entry name" value="GALACTOSE MUTAROTASE"/>
    <property type="match status" value="1"/>
</dbReference>
<keyword evidence="16" id="KW-1185">Reference proteome</keyword>
<dbReference type="GO" id="GO:0005737">
    <property type="term" value="C:cytoplasm"/>
    <property type="evidence" value="ECO:0007669"/>
    <property type="project" value="TreeGrafter"/>
</dbReference>
<feature type="binding site" evidence="14">
    <location>
        <begin position="174"/>
        <end position="176"/>
    </location>
    <ligand>
        <name>beta-D-galactose</name>
        <dbReference type="ChEBI" id="CHEBI:27667"/>
    </ligand>
</feature>
<dbReference type="InterPro" id="IPR011013">
    <property type="entry name" value="Gal_mutarotase_sf_dom"/>
</dbReference>
<sequence length="347" mass="37588">MKIEKKFEQTPRGEVTLITITNDNGASVTLSTLGAGIVSVVVPDRDGNMADVALGYGCAADYIADGPCMGKTPGRYANRIAKGRFTLVGKEYELAVNNGPNALHGGPEGFMNKIWKEESRGSQVKMEYTSVDGEEGYPGTLTATVLYTWTNDNELVIDYLAVCDKKTVVNLTNHAYFNLDGEGAGSVLGHKLTLAASRYLPTDDTLIPTGEMAPVEGTPMDFTKGRVLGDDIKADFPALNYGKGYDNCWVVDNWHKHTVAPVARLEAEHSGRVLEVSTSQPAAQVYTGNWLSGCPKSKSGKEYADYDGVAIECQGMPDAPNHRNFPSQILGPGEVYEQRIIYKFATV</sequence>
<dbReference type="GO" id="GO:0004034">
    <property type="term" value="F:aldose 1-epimerase activity"/>
    <property type="evidence" value="ECO:0007669"/>
    <property type="project" value="UniProtKB-EC"/>
</dbReference>
<keyword evidence="10 11" id="KW-0119">Carbohydrate metabolism</keyword>
<dbReference type="OrthoDB" id="9779408at2"/>
<dbReference type="PIRSF" id="PIRSF005096">
    <property type="entry name" value="GALM"/>
    <property type="match status" value="1"/>
</dbReference>
<evidence type="ECO:0000256" key="1">
    <source>
        <dbReference type="ARBA" id="ARBA00001614"/>
    </source>
</evidence>
<evidence type="ECO:0000256" key="3">
    <source>
        <dbReference type="ARBA" id="ARBA00005028"/>
    </source>
</evidence>
<dbReference type="CDD" id="cd09019">
    <property type="entry name" value="galactose_mutarotase_like"/>
    <property type="match status" value="1"/>
</dbReference>
<dbReference type="GO" id="GO:0030246">
    <property type="term" value="F:carbohydrate binding"/>
    <property type="evidence" value="ECO:0007669"/>
    <property type="project" value="InterPro"/>
</dbReference>